<dbReference type="VEuPathDB" id="FungiDB:BTJ68_14666"/>
<dbReference type="Proteomes" id="UP000281468">
    <property type="component" value="Unassembled WGS sequence"/>
</dbReference>
<dbReference type="Pfam" id="PF12697">
    <property type="entry name" value="Abhydrolase_6"/>
    <property type="match status" value="1"/>
</dbReference>
<gene>
    <name evidence="3" type="ORF">D0862_13833</name>
</gene>
<dbReference type="InterPro" id="IPR029058">
    <property type="entry name" value="AB_hydrolase_fold"/>
</dbReference>
<dbReference type="AlphaFoldDB" id="A0A3M7EHC7"/>
<dbReference type="SUPFAM" id="SSF53474">
    <property type="entry name" value="alpha/beta-Hydrolases"/>
    <property type="match status" value="1"/>
</dbReference>
<evidence type="ECO:0000259" key="2">
    <source>
        <dbReference type="Pfam" id="PF12697"/>
    </source>
</evidence>
<protein>
    <recommendedName>
        <fullName evidence="2">AB hydrolase-1 domain-containing protein</fullName>
    </recommendedName>
</protein>
<feature type="chain" id="PRO_5018055793" description="AB hydrolase-1 domain-containing protein" evidence="1">
    <location>
        <begin position="24"/>
        <end position="419"/>
    </location>
</feature>
<proteinExistence type="predicted"/>
<dbReference type="Gene3D" id="3.40.50.1820">
    <property type="entry name" value="alpha/beta hydrolase"/>
    <property type="match status" value="1"/>
</dbReference>
<feature type="domain" description="AB hydrolase-1" evidence="2">
    <location>
        <begin position="123"/>
        <end position="329"/>
    </location>
</feature>
<sequence>MAFKTMYTTIAALALTGALGVEGLTIPSTAGFKFPRLTRSRGGQSQCVSGTVSVQASTDSNVQIDYPLPVNQTQVTETTLDYITPGSNFPASILGDSQTVEGTYNIGATLCMPSGSNVKGVQLLTHGVGFDRYYWDFTSDYSYVDRAAQAGYATFFYDRLGIGQSDKPDAVDTVQTGLEIAIARTLAQSLRKGDFAKKSFDKVVGVGHSFGSINEIPLEELSPRHRSSWLTQRNSTVTEAITASTPSTFDAAILTGFSVDTNGIAPFISGLNLAIAKENSPFRFPFLSTGYLISSNIISQQTGFFRAPGFDPRILQRAENTKQTFTVGELFTLAQAITPATAYTNPVAVVNGDADLPFCFGDCAQGNKAQVVRPALYPALPETKFGTYLGSQAGHGLNFHYSANEAFDFIMDFLSQQGL</sequence>
<reference evidence="3 4" key="1">
    <citation type="journal article" date="2018" name="BMC Genomics">
        <title>Genomic evidence for intraspecific hybridization in a clonal and extremely halotolerant yeast.</title>
        <authorList>
            <person name="Gostincar C."/>
            <person name="Stajich J.E."/>
            <person name="Zupancic J."/>
            <person name="Zalar P."/>
            <person name="Gunde-Cimerman N."/>
        </authorList>
    </citation>
    <scope>NUCLEOTIDE SEQUENCE [LARGE SCALE GENOMIC DNA]</scope>
    <source>
        <strain evidence="3 4">EXF-171</strain>
    </source>
</reference>
<organism evidence="3 4">
    <name type="scientific">Hortaea werneckii</name>
    <name type="common">Black yeast</name>
    <name type="synonym">Cladosporium werneckii</name>
    <dbReference type="NCBI Taxonomy" id="91943"/>
    <lineage>
        <taxon>Eukaryota</taxon>
        <taxon>Fungi</taxon>
        <taxon>Dikarya</taxon>
        <taxon>Ascomycota</taxon>
        <taxon>Pezizomycotina</taxon>
        <taxon>Dothideomycetes</taxon>
        <taxon>Dothideomycetidae</taxon>
        <taxon>Mycosphaerellales</taxon>
        <taxon>Teratosphaeriaceae</taxon>
        <taxon>Hortaea</taxon>
    </lineage>
</organism>
<dbReference type="EMBL" id="QWIQ01000817">
    <property type="protein sequence ID" value="RMY75982.1"/>
    <property type="molecule type" value="Genomic_DNA"/>
</dbReference>
<feature type="signal peptide" evidence="1">
    <location>
        <begin position="1"/>
        <end position="23"/>
    </location>
</feature>
<evidence type="ECO:0000313" key="3">
    <source>
        <dbReference type="EMBL" id="RMY75982.1"/>
    </source>
</evidence>
<accession>A0A3M7EHC7</accession>
<dbReference type="InterPro" id="IPR000073">
    <property type="entry name" value="AB_hydrolase_1"/>
</dbReference>
<keyword evidence="1" id="KW-0732">Signal</keyword>
<name>A0A3M7EHC7_HORWE</name>
<evidence type="ECO:0000313" key="4">
    <source>
        <dbReference type="Proteomes" id="UP000281468"/>
    </source>
</evidence>
<comment type="caution">
    <text evidence="3">The sequence shown here is derived from an EMBL/GenBank/DDBJ whole genome shotgun (WGS) entry which is preliminary data.</text>
</comment>
<evidence type="ECO:0000256" key="1">
    <source>
        <dbReference type="SAM" id="SignalP"/>
    </source>
</evidence>